<feature type="domain" description="SpaA-like prealbumin fold" evidence="6">
    <location>
        <begin position="1061"/>
        <end position="1156"/>
    </location>
</feature>
<protein>
    <recommendedName>
        <fullName evidence="10">Cna protein B-type domain protein</fullName>
    </recommendedName>
</protein>
<evidence type="ECO:0000313" key="8">
    <source>
        <dbReference type="EMBL" id="HJC10572.1"/>
    </source>
</evidence>
<reference evidence="8" key="1">
    <citation type="journal article" date="2021" name="PeerJ">
        <title>Extensive microbial diversity within the chicken gut microbiome revealed by metagenomics and culture.</title>
        <authorList>
            <person name="Gilroy R."/>
            <person name="Ravi A."/>
            <person name="Getino M."/>
            <person name="Pursley I."/>
            <person name="Horton D.L."/>
            <person name="Alikhan N.F."/>
            <person name="Baker D."/>
            <person name="Gharbi K."/>
            <person name="Hall N."/>
            <person name="Watson M."/>
            <person name="Adriaenssens E.M."/>
            <person name="Foster-Nyarko E."/>
            <person name="Jarju S."/>
            <person name="Secka A."/>
            <person name="Antonio M."/>
            <person name="Oren A."/>
            <person name="Chaudhuri R.R."/>
            <person name="La Ragione R."/>
            <person name="Hildebrand F."/>
            <person name="Pallen M.J."/>
        </authorList>
    </citation>
    <scope>NUCLEOTIDE SEQUENCE</scope>
    <source>
        <strain evidence="8">ChiSxjej6B18-287</strain>
    </source>
</reference>
<comment type="similarity">
    <text evidence="1">Belongs to the serine-aspartate repeat-containing protein (SDr) family.</text>
</comment>
<name>A0A9D2SJQ6_9FIRM</name>
<feature type="domain" description="SpaA-like prealbumin fold" evidence="6">
    <location>
        <begin position="1170"/>
        <end position="1258"/>
    </location>
</feature>
<dbReference type="InterPro" id="IPR046751">
    <property type="entry name" value="TED_2"/>
</dbReference>
<evidence type="ECO:0000256" key="4">
    <source>
        <dbReference type="SAM" id="MobiDB-lite"/>
    </source>
</evidence>
<keyword evidence="3 5" id="KW-0732">Signal</keyword>
<evidence type="ECO:0000313" key="9">
    <source>
        <dbReference type="Proteomes" id="UP000823893"/>
    </source>
</evidence>
<evidence type="ECO:0008006" key="10">
    <source>
        <dbReference type="Google" id="ProtNLM"/>
    </source>
</evidence>
<feature type="chain" id="PRO_5038514225" description="Cna protein B-type domain protein" evidence="5">
    <location>
        <begin position="29"/>
        <end position="1333"/>
    </location>
</feature>
<evidence type="ECO:0000256" key="2">
    <source>
        <dbReference type="ARBA" id="ARBA00022525"/>
    </source>
</evidence>
<dbReference type="Pfam" id="PF20610">
    <property type="entry name" value="TED_2"/>
    <property type="match status" value="1"/>
</dbReference>
<feature type="domain" description="SpaA-like prealbumin fold" evidence="6">
    <location>
        <begin position="532"/>
        <end position="607"/>
    </location>
</feature>
<dbReference type="PANTHER" id="PTHR36108">
    <property type="entry name" value="COLOSSIN-B-RELATED"/>
    <property type="match status" value="1"/>
</dbReference>
<feature type="compositionally biased region" description="Basic and acidic residues" evidence="4">
    <location>
        <begin position="1273"/>
        <end position="1294"/>
    </location>
</feature>
<keyword evidence="2" id="KW-0964">Secreted</keyword>
<organism evidence="8 9">
    <name type="scientific">Candidatus Blautia merdigallinarum</name>
    <dbReference type="NCBI Taxonomy" id="2838495"/>
    <lineage>
        <taxon>Bacteria</taxon>
        <taxon>Bacillati</taxon>
        <taxon>Bacillota</taxon>
        <taxon>Clostridia</taxon>
        <taxon>Lachnospirales</taxon>
        <taxon>Lachnospiraceae</taxon>
        <taxon>Blautia</taxon>
    </lineage>
</organism>
<feature type="domain" description="Thioester" evidence="7">
    <location>
        <begin position="36"/>
        <end position="172"/>
    </location>
</feature>
<dbReference type="InterPro" id="IPR041033">
    <property type="entry name" value="SpaA_PFL_dom_1"/>
</dbReference>
<feature type="domain" description="SpaA-like prealbumin fold" evidence="6">
    <location>
        <begin position="949"/>
        <end position="1043"/>
    </location>
</feature>
<feature type="domain" description="SpaA-like prealbumin fold" evidence="6">
    <location>
        <begin position="643"/>
        <end position="723"/>
    </location>
</feature>
<reference evidence="8" key="2">
    <citation type="submission" date="2021-04" db="EMBL/GenBank/DDBJ databases">
        <authorList>
            <person name="Gilroy R."/>
        </authorList>
    </citation>
    <scope>NUCLEOTIDE SEQUENCE</scope>
    <source>
        <strain evidence="8">ChiSxjej6B18-287</strain>
    </source>
</reference>
<dbReference type="Pfam" id="PF17802">
    <property type="entry name" value="SpaA"/>
    <property type="match status" value="9"/>
</dbReference>
<evidence type="ECO:0000259" key="6">
    <source>
        <dbReference type="Pfam" id="PF17802"/>
    </source>
</evidence>
<gene>
    <name evidence="8" type="ORF">H9935_07105</name>
</gene>
<dbReference type="SUPFAM" id="SSF49478">
    <property type="entry name" value="Cna protein B-type domain"/>
    <property type="match status" value="2"/>
</dbReference>
<evidence type="ECO:0000259" key="7">
    <source>
        <dbReference type="Pfam" id="PF20610"/>
    </source>
</evidence>
<comment type="caution">
    <text evidence="8">The sequence shown here is derived from an EMBL/GenBank/DDBJ whole genome shotgun (WGS) entry which is preliminary data.</text>
</comment>
<feature type="domain" description="SpaA-like prealbumin fold" evidence="6">
    <location>
        <begin position="730"/>
        <end position="823"/>
    </location>
</feature>
<evidence type="ECO:0000256" key="3">
    <source>
        <dbReference type="ARBA" id="ARBA00022729"/>
    </source>
</evidence>
<accession>A0A9D2SJQ6</accession>
<sequence>MKNTKKWKSRLWKAVLPLLLSGCCLASAAAAPGGNVTITNEKGMKYPAAWGNHATHYYTATTQKGTSVAYCLEPVERQIPTGQYTEEILEGNQGLEAALYYSYGGPGQSEYIDQTDYSNIGNTSLEDAKYIRSHLAVSYFYDPEKAFYGMTEENIQNSGVMDFIHWLEGKTAPSVTSSFSETELTAYYEEETDRQRTPSMQYLSEEPENQITIACPEGVVLHNETTGREETGNVILKADDSFYFTAPLNIAALQGETWKVQGLTGTRDGRWQVMKITATGDYQDSGYGCYSRDQISGTGFLVNWTSFGSLEVRKVDKETGQKEPQGKGSFQGAEYTVYKDGKEVGKILTDENGQGRLDRLLAGTYTVKETKAPPGYELDPETYTVQIPQGQPDFTAVTESREQAVKVKIHVQKKDGETGESTGQGKGTLEGAEYTVYAGEDIGTIKKDDAVGKIITDGNGRGTLENLLPGKYYVKETKASPGYFLDPETYEISFPLDQSQTEGTVTSQEKPVRGNIELYKTDSETKGNTPQVTGSSFKGAVYQVYALEDIGELKKGEKAGEIITDEKGYGKLQNLLMGTYGIKETKAPLGYLLDETEYKAVISQAEEGAASLTVQVKSQEKPVRGDVALTKLLKDKEENGFKNPGEGIRFTFTEVGNEKNTLTITTDENGYATTADKRYPDGRLLYGTYKVTESNVPKGYTAIEPFQVTIRENQQKLYYIIENQQILCPLRVTKTAADTGKVIAKSGTRFKIQKKEGGQWKDQEYLVTYYPHEIRQTVFETDESGSFYLPEKLKTGDYRVVEVAPPPGYALNMEPVEFSVTDEIKDSQGLEVTVQDQPQKGRLQILKLDEESGESAGEGFTFSITAAEEIRTGDGTLRLEKGEKAGEVTTDKEGKAVSGELFPGKYIVKEEQPGEYYALGEESYEIDIAPESTEEVFQITIKPENKKTKVILHKTDKTDPDKELEGARFRLYREEELTEEELEDLGERIPEKGRLAVTDKEGKLLFTDLCHDTTYYLAEVQAAPGYIRSQEVYQLYVDEKGLISRKQEKTIEISNTPLPKGSLLITKTDQDTGENLGKGFVFEVHAAEDIMSYEGQILYKKDDLVDTIETDEKGLAESKELFPGKYLVWETKTGEYYALDQKKYETEIQLNEENQITKGELRIENKKTCFNLEKTDKETGEPLQDVVFSLGTWEEEPDREFLLKEGKRLVTDKEGRITFDNLKHGCTYYLTEVEPLEGYQEDTQIYSFQVDEDGLIQKEKEYTLKLTNTVKTEEVPKQEDKLENKNDRKEDTPKKVQTVETEDRIPLAEMGLLWTISGTCLLALAWRQKRRQK</sequence>
<evidence type="ECO:0000256" key="5">
    <source>
        <dbReference type="SAM" id="SignalP"/>
    </source>
</evidence>
<evidence type="ECO:0000256" key="1">
    <source>
        <dbReference type="ARBA" id="ARBA00007257"/>
    </source>
</evidence>
<dbReference type="Proteomes" id="UP000823893">
    <property type="component" value="Unassembled WGS sequence"/>
</dbReference>
<feature type="signal peptide" evidence="5">
    <location>
        <begin position="1"/>
        <end position="28"/>
    </location>
</feature>
<dbReference type="InterPro" id="IPR013783">
    <property type="entry name" value="Ig-like_fold"/>
</dbReference>
<proteinExistence type="inferred from homology"/>
<feature type="region of interest" description="Disordered" evidence="4">
    <location>
        <begin position="1273"/>
        <end position="1298"/>
    </location>
</feature>
<dbReference type="EMBL" id="DWWV01000092">
    <property type="protein sequence ID" value="HJC10572.1"/>
    <property type="molecule type" value="Genomic_DNA"/>
</dbReference>
<feature type="domain" description="SpaA-like prealbumin fold" evidence="6">
    <location>
        <begin position="425"/>
        <end position="505"/>
    </location>
</feature>
<dbReference type="Gene3D" id="2.60.40.10">
    <property type="entry name" value="Immunoglobulins"/>
    <property type="match status" value="9"/>
</dbReference>
<dbReference type="PANTHER" id="PTHR36108:SF13">
    <property type="entry name" value="COLOSSIN-B-RELATED"/>
    <property type="match status" value="1"/>
</dbReference>
<feature type="domain" description="SpaA-like prealbumin fold" evidence="6">
    <location>
        <begin position="842"/>
        <end position="934"/>
    </location>
</feature>
<feature type="domain" description="SpaA-like prealbumin fold" evidence="6">
    <location>
        <begin position="308"/>
        <end position="394"/>
    </location>
</feature>